<dbReference type="InterPro" id="IPR011990">
    <property type="entry name" value="TPR-like_helical_dom_sf"/>
</dbReference>
<dbReference type="SUPFAM" id="SSF48452">
    <property type="entry name" value="TPR-like"/>
    <property type="match status" value="1"/>
</dbReference>
<organism evidence="2 3">
    <name type="scientific">Catenulispora pinistramenti</name>
    <dbReference type="NCBI Taxonomy" id="2705254"/>
    <lineage>
        <taxon>Bacteria</taxon>
        <taxon>Bacillati</taxon>
        <taxon>Actinomycetota</taxon>
        <taxon>Actinomycetes</taxon>
        <taxon>Catenulisporales</taxon>
        <taxon>Catenulisporaceae</taxon>
        <taxon>Catenulispora</taxon>
    </lineage>
</organism>
<proteinExistence type="predicted"/>
<accession>A0ABS5KZD9</accession>
<dbReference type="EMBL" id="JAAFYZ010000138">
    <property type="protein sequence ID" value="MBS2551408.1"/>
    <property type="molecule type" value="Genomic_DNA"/>
</dbReference>
<gene>
    <name evidence="2" type="ORF">KGQ19_31525</name>
</gene>
<keyword evidence="3" id="KW-1185">Reference proteome</keyword>
<reference evidence="2 3" key="1">
    <citation type="submission" date="2020-02" db="EMBL/GenBank/DDBJ databases">
        <title>Acidophilic actinobacteria isolated from forest soil.</title>
        <authorList>
            <person name="Golinska P."/>
        </authorList>
    </citation>
    <scope>NUCLEOTIDE SEQUENCE [LARGE SCALE GENOMIC DNA]</scope>
    <source>
        <strain evidence="2 3">NL8</strain>
    </source>
</reference>
<dbReference type="InterPro" id="IPR033396">
    <property type="entry name" value="DUF5107"/>
</dbReference>
<evidence type="ECO:0000259" key="1">
    <source>
        <dbReference type="Pfam" id="PF17128"/>
    </source>
</evidence>
<dbReference type="Gene3D" id="1.25.40.10">
    <property type="entry name" value="Tetratricopeptide repeat domain"/>
    <property type="match status" value="1"/>
</dbReference>
<feature type="domain" description="DUF5107" evidence="1">
    <location>
        <begin position="53"/>
        <end position="336"/>
    </location>
</feature>
<dbReference type="RefSeq" id="WP_212015916.1">
    <property type="nucleotide sequence ID" value="NZ_JAAFYZ010000138.1"/>
</dbReference>
<evidence type="ECO:0000313" key="2">
    <source>
        <dbReference type="EMBL" id="MBS2551408.1"/>
    </source>
</evidence>
<protein>
    <submittedName>
        <fullName evidence="2">DUF5107 domain-containing protein</fullName>
    </submittedName>
</protein>
<sequence length="667" mass="74405">MSTCRLATALLPVAALGPENPLPPLRKLADPRGDLDVSEADAEMVANLGYGHVESLLPYTFQDGYTREAPDRELTTAVLENDVLRAEFLLGYGGRLMSLRHQATGRELLHFPPKLQLANLALRNAWFAGGVEWNLGTFGHTALSCSPMHAVRLTRDDGTPVLRMYEYERQRRLVYQLDCYLPDGSPALFVHVRIHNPFPQDAPVYWWSSAAVPQTPDTRALMPATSAYHFSYTGKMRHIPFPRWRASDTADCSYPGRIDYGADYFAEIPDGERRWIAAVDAAGAGLFQTSTDRMRGRKLFHWGTGSGGRNWQDWLSGPRQEYFEIQAGLARTQLEHLRLPGRQSWSWVEAYGLLQTDPANVHGAKWPDATAAGASALAELIPARRLEEELATMTALAEKPPEEVLHAGTGWGALERRALGRNRALNLPGTPFPDATIGRDQQSWLSLVRKGQMPTPAPALPPSSYAVGPVWTALLEKATADPAHATWFTWLHLGVNRYHGGDPVGAREAWERSMAQAETAWAHRNLAILDESEGRPGEAADRYLRAWQLSPRLRPLTIEALRALIAAERPQAALDIVDRLKEPDRFAGRILMLECRAALDTGDLVRARRILETGLVVEDIREGEDPLSDMWWEFHSRQAGGLGPVVSQRLREEHPLPCSYDYSIRQL</sequence>
<evidence type="ECO:0000313" key="3">
    <source>
        <dbReference type="Proteomes" id="UP000730482"/>
    </source>
</evidence>
<dbReference type="Pfam" id="PF17128">
    <property type="entry name" value="DUF5107"/>
    <property type="match status" value="1"/>
</dbReference>
<name>A0ABS5KZD9_9ACTN</name>
<comment type="caution">
    <text evidence="2">The sequence shown here is derived from an EMBL/GenBank/DDBJ whole genome shotgun (WGS) entry which is preliminary data.</text>
</comment>
<dbReference type="Proteomes" id="UP000730482">
    <property type="component" value="Unassembled WGS sequence"/>
</dbReference>